<dbReference type="PANTHER" id="PTHR36442">
    <property type="entry name" value="CYCLIC-DI-AMP PHOSPHODIESTERASE PGPH"/>
    <property type="match status" value="1"/>
</dbReference>
<dbReference type="InterPro" id="IPR011624">
    <property type="entry name" value="Metal-dep_PHydrolase_7TM_extra"/>
</dbReference>
<dbReference type="PANTHER" id="PTHR36442:SF1">
    <property type="entry name" value="CYCLIC-DI-AMP PHOSPHODIESTERASE PGPH"/>
    <property type="match status" value="1"/>
</dbReference>
<feature type="non-terminal residue" evidence="3">
    <location>
        <position position="1"/>
    </location>
</feature>
<dbReference type="InterPro" id="IPR052722">
    <property type="entry name" value="PgpH_phosphodiesterase"/>
</dbReference>
<accession>A0A381VTG9</accession>
<feature type="transmembrane region" description="Helical" evidence="1">
    <location>
        <begin position="365"/>
        <end position="382"/>
    </location>
</feature>
<protein>
    <recommendedName>
        <fullName evidence="2">HD/PDEase domain-containing protein</fullName>
    </recommendedName>
</protein>
<feature type="domain" description="HD/PDEase" evidence="2">
    <location>
        <begin position="474"/>
        <end position="633"/>
    </location>
</feature>
<evidence type="ECO:0000256" key="1">
    <source>
        <dbReference type="SAM" id="Phobius"/>
    </source>
</evidence>
<keyword evidence="1" id="KW-0472">Membrane</keyword>
<organism evidence="3">
    <name type="scientific">marine metagenome</name>
    <dbReference type="NCBI Taxonomy" id="408172"/>
    <lineage>
        <taxon>unclassified sequences</taxon>
        <taxon>metagenomes</taxon>
        <taxon>ecological metagenomes</taxon>
    </lineage>
</organism>
<evidence type="ECO:0000259" key="2">
    <source>
        <dbReference type="SMART" id="SM00471"/>
    </source>
</evidence>
<keyword evidence="1" id="KW-1133">Transmembrane helix</keyword>
<dbReference type="InterPro" id="IPR006675">
    <property type="entry name" value="HDIG_dom"/>
</dbReference>
<feature type="transmembrane region" description="Helical" evidence="1">
    <location>
        <begin position="424"/>
        <end position="445"/>
    </location>
</feature>
<evidence type="ECO:0000313" key="3">
    <source>
        <dbReference type="EMBL" id="SVA43585.1"/>
    </source>
</evidence>
<dbReference type="AlphaFoldDB" id="A0A381VTG9"/>
<keyword evidence="1" id="KW-0812">Transmembrane</keyword>
<gene>
    <name evidence="3" type="ORF">METZ01_LOCUS96439</name>
</gene>
<feature type="transmembrane region" description="Helical" evidence="1">
    <location>
        <begin position="326"/>
        <end position="359"/>
    </location>
</feature>
<dbReference type="Pfam" id="PF07697">
    <property type="entry name" value="7TMR-HDED"/>
    <property type="match status" value="1"/>
</dbReference>
<dbReference type="Pfam" id="PF07698">
    <property type="entry name" value="7TM-7TMR_HD"/>
    <property type="match status" value="1"/>
</dbReference>
<dbReference type="InterPro" id="IPR011621">
    <property type="entry name" value="Metal-dep_PHydrolase_7TM_intra"/>
</dbReference>
<reference evidence="3" key="1">
    <citation type="submission" date="2018-05" db="EMBL/GenBank/DDBJ databases">
        <authorList>
            <person name="Lanie J.A."/>
            <person name="Ng W.-L."/>
            <person name="Kazmierczak K.M."/>
            <person name="Andrzejewski T.M."/>
            <person name="Davidsen T.M."/>
            <person name="Wayne K.J."/>
            <person name="Tettelin H."/>
            <person name="Glass J.I."/>
            <person name="Rusch D."/>
            <person name="Podicherti R."/>
            <person name="Tsui H.-C.T."/>
            <person name="Winkler M.E."/>
        </authorList>
    </citation>
    <scope>NUCLEOTIDE SEQUENCE</scope>
</reference>
<dbReference type="CDD" id="cd00077">
    <property type="entry name" value="HDc"/>
    <property type="match status" value="1"/>
</dbReference>
<dbReference type="SUPFAM" id="SSF109604">
    <property type="entry name" value="HD-domain/PDEase-like"/>
    <property type="match status" value="1"/>
</dbReference>
<feature type="transmembrane region" description="Helical" evidence="1">
    <location>
        <begin position="268"/>
        <end position="291"/>
    </location>
</feature>
<dbReference type="Gene3D" id="1.10.3210.10">
    <property type="entry name" value="Hypothetical protein af1432"/>
    <property type="match status" value="1"/>
</dbReference>
<dbReference type="InterPro" id="IPR003607">
    <property type="entry name" value="HD/PDEase_dom"/>
</dbReference>
<dbReference type="SMART" id="SM00471">
    <property type="entry name" value="HDc"/>
    <property type="match status" value="1"/>
</dbReference>
<feature type="transmembrane region" description="Helical" evidence="1">
    <location>
        <begin position="297"/>
        <end position="319"/>
    </location>
</feature>
<dbReference type="Pfam" id="PF01966">
    <property type="entry name" value="HD"/>
    <property type="match status" value="1"/>
</dbReference>
<proteinExistence type="predicted"/>
<name>A0A381VTG9_9ZZZZ</name>
<dbReference type="InterPro" id="IPR006674">
    <property type="entry name" value="HD_domain"/>
</dbReference>
<dbReference type="NCBIfam" id="TIGR00277">
    <property type="entry name" value="HDIG"/>
    <property type="match status" value="1"/>
</dbReference>
<feature type="transmembrane region" description="Helical" evidence="1">
    <location>
        <begin position="391"/>
        <end position="412"/>
    </location>
</feature>
<sequence length="695" mass="79451">QDLNERKKSIPFVFNRDEKIIKSRMSALDQFFTDVNELRYAKWRFDESKQLVYEYKYNPSGEKARSDYVADSANLSILTAKFEKIYPFTTLKDSSWNKYLSTNKNPRNLKDWRSHREIVKQICRNRWAEGIYDIPIDSIISDQVTINQGDVPILSDPVAFNSLETAWTKAREEFLDQSTNENNFNDLGYDLIVEFMKPNLLFDNVVTKSRQQASLSKVPRSQGVVLEDELIVDANIRITQDVLQKLNSLAAAVEAKDIGRELTWIGNYIGRIILLSVVVSLFFTFLIIYRAGIFRDWRMIILITLVFFLQIVLAHIIVIRLEWSEYLIPVTVGAMTLTILFDARIGFMATVVIAILMGLMMGQNIDFVIVSLFTSTIAVYNIRELRKRSQLFTTMFALMGSSIIVVIALGLFKEHAWSNMFFDLQLLALNSFLAPIITYGLIGLLEIAFEITTDLTLIELLDYDHPLLKRAQQETNGTFNHSVVVGNLAEACAGAIGAHSLLCRVGAYYHDIGKMVKPDYFIENQYAGENKHYTLKPTMSARIIRNHVKDGLKLANEYGLPKIVSDFIPMHHGNTRVEYFYRKAIEEAKGDRSKVDESQFRYPGPKPNTKETGILMICEAIEAAVRSINNPDIMKIEAMIDKIIKQRIDDSQLDECPLTLDELKKIKGTMDGNTGMLPVLRGIYHIRIEYPDDNE</sequence>
<dbReference type="EMBL" id="UINC01009733">
    <property type="protein sequence ID" value="SVA43585.1"/>
    <property type="molecule type" value="Genomic_DNA"/>
</dbReference>